<dbReference type="RefSeq" id="WP_255222745.1">
    <property type="nucleotide sequence ID" value="NZ_NPBS01000501.1"/>
</dbReference>
<dbReference type="Gene3D" id="3.10.105.10">
    <property type="entry name" value="Dipeptide-binding Protein, Domain 3"/>
    <property type="match status" value="1"/>
</dbReference>
<dbReference type="InterPro" id="IPR000914">
    <property type="entry name" value="SBP_5_dom"/>
</dbReference>
<sequence length="86" mass="9702">PFQNENIRKAFAMAVDQKQIVDFVTKNGEKPAYGFVSYGFKDADGKDFRETAGDLVQTNIEEAKSLLKKGMEEEGYETLPEVTLTY</sequence>
<dbReference type="AlphaFoldDB" id="A0A268R5M3"/>
<name>A0A268R5M3_SHOCL</name>
<feature type="non-terminal residue" evidence="2">
    <location>
        <position position="86"/>
    </location>
</feature>
<dbReference type="Proteomes" id="UP000216133">
    <property type="component" value="Unassembled WGS sequence"/>
</dbReference>
<evidence type="ECO:0000259" key="1">
    <source>
        <dbReference type="Pfam" id="PF00496"/>
    </source>
</evidence>
<gene>
    <name evidence="2" type="ORF">CHH61_24215</name>
</gene>
<evidence type="ECO:0000313" key="3">
    <source>
        <dbReference type="Proteomes" id="UP000216133"/>
    </source>
</evidence>
<dbReference type="SUPFAM" id="SSF53850">
    <property type="entry name" value="Periplasmic binding protein-like II"/>
    <property type="match status" value="1"/>
</dbReference>
<feature type="domain" description="Solute-binding protein family 5" evidence="1">
    <location>
        <begin position="1"/>
        <end position="77"/>
    </location>
</feature>
<comment type="caution">
    <text evidence="2">The sequence shown here is derived from an EMBL/GenBank/DDBJ whole genome shotgun (WGS) entry which is preliminary data.</text>
</comment>
<reference evidence="2 3" key="1">
    <citation type="submission" date="2017-07" db="EMBL/GenBank/DDBJ databases">
        <title>Isolation and whole genome analysis of endospore-forming bacteria from heroin.</title>
        <authorList>
            <person name="Kalinowski J."/>
            <person name="Ahrens B."/>
            <person name="Al-Dilaimi A."/>
            <person name="Winkler A."/>
            <person name="Wibberg D."/>
            <person name="Schleenbecker U."/>
            <person name="Ruckert C."/>
            <person name="Wolfel R."/>
            <person name="Grass G."/>
        </authorList>
    </citation>
    <scope>NUCLEOTIDE SEQUENCE [LARGE SCALE GENOMIC DNA]</scope>
    <source>
        <strain evidence="2 3">7523-2</strain>
    </source>
</reference>
<organism evidence="2 3">
    <name type="scientific">Shouchella clausii</name>
    <name type="common">Alkalihalobacillus clausii</name>
    <dbReference type="NCBI Taxonomy" id="79880"/>
    <lineage>
        <taxon>Bacteria</taxon>
        <taxon>Bacillati</taxon>
        <taxon>Bacillota</taxon>
        <taxon>Bacilli</taxon>
        <taxon>Bacillales</taxon>
        <taxon>Bacillaceae</taxon>
        <taxon>Shouchella</taxon>
    </lineage>
</organism>
<protein>
    <recommendedName>
        <fullName evidence="1">Solute-binding protein family 5 domain-containing protein</fullName>
    </recommendedName>
</protein>
<dbReference type="EMBL" id="NPBS01000501">
    <property type="protein sequence ID" value="PAF15430.1"/>
    <property type="molecule type" value="Genomic_DNA"/>
</dbReference>
<dbReference type="Pfam" id="PF00496">
    <property type="entry name" value="SBP_bac_5"/>
    <property type="match status" value="1"/>
</dbReference>
<accession>A0A268R5M3</accession>
<evidence type="ECO:0000313" key="2">
    <source>
        <dbReference type="EMBL" id="PAF15430.1"/>
    </source>
</evidence>
<feature type="non-terminal residue" evidence="2">
    <location>
        <position position="1"/>
    </location>
</feature>
<proteinExistence type="predicted"/>